<name>A0ABQ4SYC7_9HYPH</name>
<proteinExistence type="predicted"/>
<reference evidence="1" key="1">
    <citation type="journal article" date="2021" name="Front. Microbiol.">
        <title>Comprehensive Comparative Genomics and Phenotyping of Methylobacterium Species.</title>
        <authorList>
            <person name="Alessa O."/>
            <person name="Ogura Y."/>
            <person name="Fujitani Y."/>
            <person name="Takami H."/>
            <person name="Hayashi T."/>
            <person name="Sahin N."/>
            <person name="Tani A."/>
        </authorList>
    </citation>
    <scope>NUCLEOTIDE SEQUENCE</scope>
    <source>
        <strain evidence="1">LMG 23639</strain>
    </source>
</reference>
<keyword evidence="2" id="KW-1185">Reference proteome</keyword>
<gene>
    <name evidence="1" type="ORF">AOPFMNJM_2824</name>
</gene>
<comment type="caution">
    <text evidence="1">The sequence shown here is derived from an EMBL/GenBank/DDBJ whole genome shotgun (WGS) entry which is preliminary data.</text>
</comment>
<accession>A0ABQ4SYC7</accession>
<reference evidence="1" key="2">
    <citation type="submission" date="2021-08" db="EMBL/GenBank/DDBJ databases">
        <authorList>
            <person name="Tani A."/>
            <person name="Ola A."/>
            <person name="Ogura Y."/>
            <person name="Katsura K."/>
            <person name="Hayashi T."/>
        </authorList>
    </citation>
    <scope>NUCLEOTIDE SEQUENCE</scope>
    <source>
        <strain evidence="1">LMG 23639</strain>
    </source>
</reference>
<evidence type="ECO:0000313" key="2">
    <source>
        <dbReference type="Proteomes" id="UP001055102"/>
    </source>
</evidence>
<organism evidence="1 2">
    <name type="scientific">Methylobacterium jeotgali</name>
    <dbReference type="NCBI Taxonomy" id="381630"/>
    <lineage>
        <taxon>Bacteria</taxon>
        <taxon>Pseudomonadati</taxon>
        <taxon>Pseudomonadota</taxon>
        <taxon>Alphaproteobacteria</taxon>
        <taxon>Hyphomicrobiales</taxon>
        <taxon>Methylobacteriaceae</taxon>
        <taxon>Methylobacterium</taxon>
    </lineage>
</organism>
<evidence type="ECO:0000313" key="1">
    <source>
        <dbReference type="EMBL" id="GJE07495.1"/>
    </source>
</evidence>
<sequence>MVAHLLSRDDGEAAALSHRLDLLEQVLDSAIELRALVDMTGIASLQLLAEMMLREASREIDAAV</sequence>
<dbReference type="Proteomes" id="UP001055102">
    <property type="component" value="Unassembled WGS sequence"/>
</dbReference>
<protein>
    <submittedName>
        <fullName evidence="1">Uncharacterized protein</fullName>
    </submittedName>
</protein>
<dbReference type="EMBL" id="BPQR01000046">
    <property type="protein sequence ID" value="GJE07495.1"/>
    <property type="molecule type" value="Genomic_DNA"/>
</dbReference>
<dbReference type="RefSeq" id="WP_238276697.1">
    <property type="nucleotide sequence ID" value="NZ_BPQR01000046.1"/>
</dbReference>